<keyword evidence="3" id="KW-1185">Reference proteome</keyword>
<dbReference type="AlphaFoldDB" id="A0AAV1Z6E7"/>
<evidence type="ECO:0008006" key="4">
    <source>
        <dbReference type="Google" id="ProtNLM"/>
    </source>
</evidence>
<dbReference type="EMBL" id="CAXIEN010000026">
    <property type="protein sequence ID" value="CAL1267012.1"/>
    <property type="molecule type" value="Genomic_DNA"/>
</dbReference>
<evidence type="ECO:0000313" key="3">
    <source>
        <dbReference type="Proteomes" id="UP001497382"/>
    </source>
</evidence>
<name>A0AAV1Z6E7_9ARAC</name>
<dbReference type="Proteomes" id="UP001497382">
    <property type="component" value="Unassembled WGS sequence"/>
</dbReference>
<comment type="caution">
    <text evidence="2">The sequence shown here is derived from an EMBL/GenBank/DDBJ whole genome shotgun (WGS) entry which is preliminary data.</text>
</comment>
<reference evidence="2 3" key="1">
    <citation type="submission" date="2024-04" db="EMBL/GenBank/DDBJ databases">
        <authorList>
            <person name="Rising A."/>
            <person name="Reimegard J."/>
            <person name="Sonavane S."/>
            <person name="Akerstrom W."/>
            <person name="Nylinder S."/>
            <person name="Hedman E."/>
            <person name="Kallberg Y."/>
        </authorList>
    </citation>
    <scope>NUCLEOTIDE SEQUENCE [LARGE SCALE GENOMIC DNA]</scope>
</reference>
<protein>
    <recommendedName>
        <fullName evidence="4">Transcription initiation factor TFIID subunit 12 domain-containing protein</fullName>
    </recommendedName>
</protein>
<organism evidence="2 3">
    <name type="scientific">Larinioides sclopetarius</name>
    <dbReference type="NCBI Taxonomy" id="280406"/>
    <lineage>
        <taxon>Eukaryota</taxon>
        <taxon>Metazoa</taxon>
        <taxon>Ecdysozoa</taxon>
        <taxon>Arthropoda</taxon>
        <taxon>Chelicerata</taxon>
        <taxon>Arachnida</taxon>
        <taxon>Araneae</taxon>
        <taxon>Araneomorphae</taxon>
        <taxon>Entelegynae</taxon>
        <taxon>Araneoidea</taxon>
        <taxon>Araneidae</taxon>
        <taxon>Larinioides</taxon>
    </lineage>
</organism>
<gene>
    <name evidence="2" type="ORF">LARSCL_LOCUS3408</name>
</gene>
<evidence type="ECO:0000313" key="2">
    <source>
        <dbReference type="EMBL" id="CAL1267012.1"/>
    </source>
</evidence>
<accession>A0AAV1Z6E7</accession>
<feature type="region of interest" description="Disordered" evidence="1">
    <location>
        <begin position="94"/>
        <end position="147"/>
    </location>
</feature>
<feature type="compositionally biased region" description="Basic residues" evidence="1">
    <location>
        <begin position="123"/>
        <end position="147"/>
    </location>
</feature>
<proteinExistence type="predicted"/>
<evidence type="ECO:0000256" key="1">
    <source>
        <dbReference type="SAM" id="MobiDB-lite"/>
    </source>
</evidence>
<sequence>MERTLIKKSFMGFAHRVAPLQNVFHRECCDADLNTDVLEFFSGLQNELVGKMMDGACAISQHRRNTQWNLDPLLMSANYIKTCYRVRETTDKIDLSSSQEPLPRKRRTRCSSYLPKVHPASSKVKKNSAKKSKLKSKCNHTVNRNHK</sequence>